<dbReference type="AlphaFoldDB" id="A0A9Q1QYW5"/>
<dbReference type="Gene3D" id="3.40.640.10">
    <property type="entry name" value="Type I PLP-dependent aspartate aminotransferase-like (Major domain)"/>
    <property type="match status" value="1"/>
</dbReference>
<dbReference type="GO" id="GO:0004838">
    <property type="term" value="F:L-tyrosine-2-oxoglutarate transaminase activity"/>
    <property type="evidence" value="ECO:0007669"/>
    <property type="project" value="TreeGrafter"/>
</dbReference>
<dbReference type="OrthoDB" id="1712692at2759"/>
<keyword evidence="2" id="KW-1185">Reference proteome</keyword>
<reference evidence="2" key="1">
    <citation type="journal article" date="2023" name="Proc. Natl. Acad. Sci. U.S.A.">
        <title>Genomic and structural basis for evolution of tropane alkaloid biosynthesis.</title>
        <authorList>
            <person name="Wanga Y.-J."/>
            <person name="Taina T."/>
            <person name="Yua J.-Y."/>
            <person name="Lia J."/>
            <person name="Xua B."/>
            <person name="Chenc J."/>
            <person name="D'Auriad J.C."/>
            <person name="Huanga J.-P."/>
            <person name="Huanga S.-X."/>
        </authorList>
    </citation>
    <scope>NUCLEOTIDE SEQUENCE [LARGE SCALE GENOMIC DNA]</scope>
    <source>
        <strain evidence="2">cv. KIB-2019</strain>
    </source>
</reference>
<name>A0A9Q1QYW5_9SOLA</name>
<comment type="caution">
    <text evidence="1">The sequence shown here is derived from an EMBL/GenBank/DDBJ whole genome shotgun (WGS) entry which is preliminary data.</text>
</comment>
<protein>
    <submittedName>
        <fullName evidence="1">Uncharacterized protein</fullName>
    </submittedName>
</protein>
<dbReference type="PANTHER" id="PTHR45744:SF2">
    <property type="entry name" value="TYROSINE AMINOTRANSFERASE"/>
    <property type="match status" value="1"/>
</dbReference>
<gene>
    <name evidence="1" type="ORF">K7X08_006845</name>
</gene>
<dbReference type="EMBL" id="JAJAGQ010000019">
    <property type="protein sequence ID" value="KAJ8533521.1"/>
    <property type="molecule type" value="Genomic_DNA"/>
</dbReference>
<dbReference type="Gene3D" id="3.90.1150.10">
    <property type="entry name" value="Aspartate Aminotransferase, domain 1"/>
    <property type="match status" value="1"/>
</dbReference>
<accession>A0A9Q1QYW5</accession>
<dbReference type="InterPro" id="IPR015421">
    <property type="entry name" value="PyrdxlP-dep_Trfase_major"/>
</dbReference>
<dbReference type="PANTHER" id="PTHR45744">
    <property type="entry name" value="TYROSINE AMINOTRANSFERASE"/>
    <property type="match status" value="1"/>
</dbReference>
<evidence type="ECO:0000313" key="2">
    <source>
        <dbReference type="Proteomes" id="UP001152561"/>
    </source>
</evidence>
<proteinExistence type="predicted"/>
<dbReference type="Proteomes" id="UP001152561">
    <property type="component" value="Unassembled WGS sequence"/>
</dbReference>
<organism evidence="1 2">
    <name type="scientific">Anisodus acutangulus</name>
    <dbReference type="NCBI Taxonomy" id="402998"/>
    <lineage>
        <taxon>Eukaryota</taxon>
        <taxon>Viridiplantae</taxon>
        <taxon>Streptophyta</taxon>
        <taxon>Embryophyta</taxon>
        <taxon>Tracheophyta</taxon>
        <taxon>Spermatophyta</taxon>
        <taxon>Magnoliopsida</taxon>
        <taxon>eudicotyledons</taxon>
        <taxon>Gunneridae</taxon>
        <taxon>Pentapetalae</taxon>
        <taxon>asterids</taxon>
        <taxon>lamiids</taxon>
        <taxon>Solanales</taxon>
        <taxon>Solanaceae</taxon>
        <taxon>Solanoideae</taxon>
        <taxon>Hyoscyameae</taxon>
        <taxon>Anisodus</taxon>
    </lineage>
</organism>
<dbReference type="GO" id="GO:0006572">
    <property type="term" value="P:L-tyrosine catabolic process"/>
    <property type="evidence" value="ECO:0007669"/>
    <property type="project" value="TreeGrafter"/>
</dbReference>
<sequence length="87" mass="9470">MEKGNDNETNEIMEIPKNITIRRVLGLLMANTDGDEKKKVISLGIGDPTAYSCFRTTDAAVQVVADSLVSGKYNGYPPAIGLPRTRE</sequence>
<evidence type="ECO:0000313" key="1">
    <source>
        <dbReference type="EMBL" id="KAJ8533521.1"/>
    </source>
</evidence>
<dbReference type="InterPro" id="IPR015422">
    <property type="entry name" value="PyrdxlP-dep_Trfase_small"/>
</dbReference>